<reference evidence="1 2" key="1">
    <citation type="journal article" date="2019" name="Genome Biol. Evol.">
        <title>Insights into the evolution of the New World diploid cottons (Gossypium, subgenus Houzingenia) based on genome sequencing.</title>
        <authorList>
            <person name="Grover C.E."/>
            <person name="Arick M.A. 2nd"/>
            <person name="Thrash A."/>
            <person name="Conover J.L."/>
            <person name="Sanders W.S."/>
            <person name="Peterson D.G."/>
            <person name="Frelichowski J.E."/>
            <person name="Scheffler J.A."/>
            <person name="Scheffler B.E."/>
            <person name="Wendel J.F."/>
        </authorList>
    </citation>
    <scope>NUCLEOTIDE SEQUENCE [LARGE SCALE GENOMIC DNA]</scope>
    <source>
        <strain evidence="1">4</strain>
        <tissue evidence="1">Leaf</tissue>
    </source>
</reference>
<dbReference type="AlphaFoldDB" id="A0A7J9B4K6"/>
<sequence length="59" mass="6729">MARKCLKKSIILVIKKKDEPKEEAKPIEGKTSRVNLMVLIFKKRNGKEGLMFVDINITG</sequence>
<organism evidence="1 2">
    <name type="scientific">Gossypium laxum</name>
    <dbReference type="NCBI Taxonomy" id="34288"/>
    <lineage>
        <taxon>Eukaryota</taxon>
        <taxon>Viridiplantae</taxon>
        <taxon>Streptophyta</taxon>
        <taxon>Embryophyta</taxon>
        <taxon>Tracheophyta</taxon>
        <taxon>Spermatophyta</taxon>
        <taxon>Magnoliopsida</taxon>
        <taxon>eudicotyledons</taxon>
        <taxon>Gunneridae</taxon>
        <taxon>Pentapetalae</taxon>
        <taxon>rosids</taxon>
        <taxon>malvids</taxon>
        <taxon>Malvales</taxon>
        <taxon>Malvaceae</taxon>
        <taxon>Malvoideae</taxon>
        <taxon>Gossypium</taxon>
    </lineage>
</organism>
<evidence type="ECO:0000313" key="2">
    <source>
        <dbReference type="Proteomes" id="UP000593574"/>
    </source>
</evidence>
<protein>
    <submittedName>
        <fullName evidence="1">Uncharacterized protein</fullName>
    </submittedName>
</protein>
<gene>
    <name evidence="1" type="ORF">Golax_025560</name>
</gene>
<keyword evidence="2" id="KW-1185">Reference proteome</keyword>
<dbReference type="Proteomes" id="UP000593574">
    <property type="component" value="Unassembled WGS sequence"/>
</dbReference>
<accession>A0A7J9B4K6</accession>
<dbReference type="EMBL" id="JABEZV010448878">
    <property type="protein sequence ID" value="MBA0731183.1"/>
    <property type="molecule type" value="Genomic_DNA"/>
</dbReference>
<evidence type="ECO:0000313" key="1">
    <source>
        <dbReference type="EMBL" id="MBA0731183.1"/>
    </source>
</evidence>
<name>A0A7J9B4K6_9ROSI</name>
<proteinExistence type="predicted"/>
<comment type="caution">
    <text evidence="1">The sequence shown here is derived from an EMBL/GenBank/DDBJ whole genome shotgun (WGS) entry which is preliminary data.</text>
</comment>